<keyword evidence="7" id="KW-1185">Reference proteome</keyword>
<feature type="transmembrane region" description="Helical" evidence="4">
    <location>
        <begin position="233"/>
        <end position="252"/>
    </location>
</feature>
<dbReference type="CDD" id="cd17355">
    <property type="entry name" value="MFS_YcxA_like"/>
    <property type="match status" value="1"/>
</dbReference>
<feature type="transmembrane region" description="Helical" evidence="4">
    <location>
        <begin position="297"/>
        <end position="317"/>
    </location>
</feature>
<dbReference type="RefSeq" id="WP_108619855.1">
    <property type="nucleotide sequence ID" value="NZ_CP028901.1"/>
</dbReference>
<dbReference type="Pfam" id="PF07690">
    <property type="entry name" value="MFS_1"/>
    <property type="match status" value="1"/>
</dbReference>
<sequence length="426" mass="45348">MTERASAQSAPTPVDLIDSRYAFWRLMVALGAMIMGGSCMFVVAVVLPSVQAEFGVSRSDASLPYTLLMIGFGVGGIYMGKLVDRWGVRSSLLVGSVGMLTGFVWAGLSESLLTFALAHGIFLGFLGSSATFAPLVADTSMWWNRYRGMAVAVVASGNYLAGAVWPKLAQWGVTSIGWRETYIWMGIISGVSMAVLALFLKRRPPVAQIDMSGTASRETLARKRPFGLSTGRAQALLIVAGVACCVAMSMPQVHIVAYCVDLGYGPARGAEMLSLMLACGVISRLASGYICDRIGGVRTLILGSALQGIALIMFLPFDGLVSLYVISAVFGLFQGGIVPSYAIIVREHFPVQETGRRVGAVMMATMLGMALGGWMSGKIFDLTGSYEAAMVNGLAWNAVNLMIAFWLLWRIGPGKGTRSLSRASPV</sequence>
<dbReference type="PROSITE" id="PS50850">
    <property type="entry name" value="MFS"/>
    <property type="match status" value="1"/>
</dbReference>
<evidence type="ECO:0000259" key="5">
    <source>
        <dbReference type="PROSITE" id="PS50850"/>
    </source>
</evidence>
<feature type="transmembrane region" description="Helical" evidence="4">
    <location>
        <begin position="323"/>
        <end position="345"/>
    </location>
</feature>
<evidence type="ECO:0000313" key="6">
    <source>
        <dbReference type="EMBL" id="AWB32414.1"/>
    </source>
</evidence>
<evidence type="ECO:0000256" key="3">
    <source>
        <dbReference type="ARBA" id="ARBA00023136"/>
    </source>
</evidence>
<feature type="transmembrane region" description="Helical" evidence="4">
    <location>
        <begin position="181"/>
        <end position="200"/>
    </location>
</feature>
<dbReference type="InterPro" id="IPR020846">
    <property type="entry name" value="MFS_dom"/>
</dbReference>
<evidence type="ECO:0000313" key="7">
    <source>
        <dbReference type="Proteomes" id="UP000244571"/>
    </source>
</evidence>
<feature type="transmembrane region" description="Helical" evidence="4">
    <location>
        <begin position="92"/>
        <end position="108"/>
    </location>
</feature>
<dbReference type="PANTHER" id="PTHR11360:SF290">
    <property type="entry name" value="MONOCARBOXYLATE MFS PERMEASE"/>
    <property type="match status" value="1"/>
</dbReference>
<dbReference type="KEGG" id="boz:DBV39_00340"/>
<dbReference type="OrthoDB" id="3573349at2"/>
<evidence type="ECO:0000256" key="4">
    <source>
        <dbReference type="SAM" id="Phobius"/>
    </source>
</evidence>
<keyword evidence="2 4" id="KW-1133">Transmembrane helix</keyword>
<feature type="transmembrane region" description="Helical" evidence="4">
    <location>
        <begin position="149"/>
        <end position="169"/>
    </location>
</feature>
<dbReference type="SUPFAM" id="SSF103473">
    <property type="entry name" value="MFS general substrate transporter"/>
    <property type="match status" value="1"/>
</dbReference>
<accession>A0A2R4XF29</accession>
<dbReference type="GO" id="GO:0022857">
    <property type="term" value="F:transmembrane transporter activity"/>
    <property type="evidence" value="ECO:0007669"/>
    <property type="project" value="InterPro"/>
</dbReference>
<dbReference type="AlphaFoldDB" id="A0A2R4XF29"/>
<feature type="transmembrane region" description="Helical" evidence="4">
    <location>
        <begin position="62"/>
        <end position="80"/>
    </location>
</feature>
<evidence type="ECO:0000256" key="1">
    <source>
        <dbReference type="ARBA" id="ARBA00022692"/>
    </source>
</evidence>
<feature type="transmembrane region" description="Helical" evidence="4">
    <location>
        <begin position="26"/>
        <end position="50"/>
    </location>
</feature>
<dbReference type="InterPro" id="IPR036259">
    <property type="entry name" value="MFS_trans_sf"/>
</dbReference>
<organism evidence="6 7">
    <name type="scientific">Orrella marina</name>
    <dbReference type="NCBI Taxonomy" id="2163011"/>
    <lineage>
        <taxon>Bacteria</taxon>
        <taxon>Pseudomonadati</taxon>
        <taxon>Pseudomonadota</taxon>
        <taxon>Betaproteobacteria</taxon>
        <taxon>Burkholderiales</taxon>
        <taxon>Alcaligenaceae</taxon>
        <taxon>Orrella</taxon>
    </lineage>
</organism>
<feature type="transmembrane region" description="Helical" evidence="4">
    <location>
        <begin position="114"/>
        <end position="137"/>
    </location>
</feature>
<reference evidence="6 7" key="1">
    <citation type="submission" date="2018-04" db="EMBL/GenBank/DDBJ databases">
        <title>Bordetella sp. HZ20 isolated from seawater.</title>
        <authorList>
            <person name="Sun C."/>
        </authorList>
    </citation>
    <scope>NUCLEOTIDE SEQUENCE [LARGE SCALE GENOMIC DNA]</scope>
    <source>
        <strain evidence="6 7">HZ20</strain>
    </source>
</reference>
<dbReference type="InterPro" id="IPR050327">
    <property type="entry name" value="Proton-linked_MCT"/>
</dbReference>
<feature type="transmembrane region" description="Helical" evidence="4">
    <location>
        <begin position="357"/>
        <end position="377"/>
    </location>
</feature>
<dbReference type="EMBL" id="CP028901">
    <property type="protein sequence ID" value="AWB32414.1"/>
    <property type="molecule type" value="Genomic_DNA"/>
</dbReference>
<dbReference type="InterPro" id="IPR011701">
    <property type="entry name" value="MFS"/>
</dbReference>
<proteinExistence type="predicted"/>
<gene>
    <name evidence="6" type="ORF">DBV39_00340</name>
</gene>
<keyword evidence="3 4" id="KW-0472">Membrane</keyword>
<keyword evidence="1 4" id="KW-0812">Transmembrane</keyword>
<feature type="transmembrane region" description="Helical" evidence="4">
    <location>
        <begin position="389"/>
        <end position="409"/>
    </location>
</feature>
<protein>
    <submittedName>
        <fullName evidence="6">MFS transporter</fullName>
    </submittedName>
</protein>
<feature type="domain" description="Major facilitator superfamily (MFS) profile" evidence="5">
    <location>
        <begin position="24"/>
        <end position="416"/>
    </location>
</feature>
<name>A0A2R4XF29_9BURK</name>
<dbReference type="Gene3D" id="1.20.1250.20">
    <property type="entry name" value="MFS general substrate transporter like domains"/>
    <property type="match status" value="2"/>
</dbReference>
<dbReference type="PANTHER" id="PTHR11360">
    <property type="entry name" value="MONOCARBOXYLATE TRANSPORTER"/>
    <property type="match status" value="1"/>
</dbReference>
<feature type="transmembrane region" description="Helical" evidence="4">
    <location>
        <begin position="272"/>
        <end position="290"/>
    </location>
</feature>
<evidence type="ECO:0000256" key="2">
    <source>
        <dbReference type="ARBA" id="ARBA00022989"/>
    </source>
</evidence>
<dbReference type="Proteomes" id="UP000244571">
    <property type="component" value="Chromosome"/>
</dbReference>